<dbReference type="InterPro" id="IPR012349">
    <property type="entry name" value="Split_barrel_FMN-bd"/>
</dbReference>
<evidence type="ECO:0000313" key="2">
    <source>
        <dbReference type="Proteomes" id="UP000295447"/>
    </source>
</evidence>
<reference evidence="1 2" key="1">
    <citation type="submission" date="2019-03" db="EMBL/GenBank/DDBJ databases">
        <title>Genomic Encyclopedia of Type Strains, Phase III (KMG-III): the genomes of soil and plant-associated and newly described type strains.</title>
        <authorList>
            <person name="Whitman W."/>
        </authorList>
    </citation>
    <scope>NUCLEOTIDE SEQUENCE [LARGE SCALE GENOMIC DNA]</scope>
    <source>
        <strain evidence="1 2">VKM Ac-2570</strain>
    </source>
</reference>
<dbReference type="Proteomes" id="UP000295447">
    <property type="component" value="Unassembled WGS sequence"/>
</dbReference>
<dbReference type="SUPFAM" id="SSF50475">
    <property type="entry name" value="FMN-binding split barrel"/>
    <property type="match status" value="1"/>
</dbReference>
<organism evidence="1 2">
    <name type="scientific">Kribbella kalugense</name>
    <dbReference type="NCBI Taxonomy" id="2512221"/>
    <lineage>
        <taxon>Bacteria</taxon>
        <taxon>Bacillati</taxon>
        <taxon>Actinomycetota</taxon>
        <taxon>Actinomycetes</taxon>
        <taxon>Propionibacteriales</taxon>
        <taxon>Kribbellaceae</taxon>
        <taxon>Kribbella</taxon>
    </lineage>
</organism>
<dbReference type="AlphaFoldDB" id="A0A4R7ZV98"/>
<comment type="caution">
    <text evidence="1">The sequence shown here is derived from an EMBL/GenBank/DDBJ whole genome shotgun (WGS) entry which is preliminary data.</text>
</comment>
<dbReference type="EMBL" id="SODF01000001">
    <property type="protein sequence ID" value="TDW21983.1"/>
    <property type="molecule type" value="Genomic_DNA"/>
</dbReference>
<proteinExistence type="predicted"/>
<dbReference type="InterPro" id="IPR024747">
    <property type="entry name" value="Pyridox_Oxase-rel"/>
</dbReference>
<dbReference type="RefSeq" id="WP_134115433.1">
    <property type="nucleotide sequence ID" value="NZ_SODF01000001.1"/>
</dbReference>
<accession>A0A4R7ZV98</accession>
<gene>
    <name evidence="1" type="ORF">EV650_0814</name>
</gene>
<dbReference type="Gene3D" id="2.30.110.10">
    <property type="entry name" value="Electron Transport, Fmn-binding Protein, Chain A"/>
    <property type="match status" value="1"/>
</dbReference>
<keyword evidence="2" id="KW-1185">Reference proteome</keyword>
<name>A0A4R7ZV98_9ACTN</name>
<protein>
    <submittedName>
        <fullName evidence="1">Pyridoxamine 5'-phosphate oxidase-like protein</fullName>
    </submittedName>
</protein>
<dbReference type="OrthoDB" id="5193072at2"/>
<sequence>MTTTQQFDHSRLQILGPAECLSRLRTVPLGRLVYTYGGLPAIRLVNFVLDDDTIVFSTGRGDKFQAAERGDVVAFEADDVDSERHVGWTVTAIGHLSVVTGDEARELCRTLPLHSWVSIDDPHLVRLGIESVHGRRLVPWAQRPRSGSSQPR</sequence>
<evidence type="ECO:0000313" key="1">
    <source>
        <dbReference type="EMBL" id="TDW21983.1"/>
    </source>
</evidence>
<dbReference type="Pfam" id="PF12900">
    <property type="entry name" value="Pyridox_ox_2"/>
    <property type="match status" value="1"/>
</dbReference>